<dbReference type="EMBL" id="CAJPIZ010016044">
    <property type="protein sequence ID" value="CAG2115545.1"/>
    <property type="molecule type" value="Genomic_DNA"/>
</dbReference>
<dbReference type="InterPro" id="IPR039683">
    <property type="entry name" value="Lsm12-like"/>
</dbReference>
<dbReference type="InterPro" id="IPR047574">
    <property type="entry name" value="AD"/>
</dbReference>
<protein>
    <recommendedName>
        <fullName evidence="2">AD domain-containing protein</fullName>
    </recommendedName>
</protein>
<evidence type="ECO:0000256" key="1">
    <source>
        <dbReference type="SAM" id="Phobius"/>
    </source>
</evidence>
<reference evidence="3" key="1">
    <citation type="submission" date="2020-11" db="EMBL/GenBank/DDBJ databases">
        <authorList>
            <person name="Tran Van P."/>
        </authorList>
    </citation>
    <scope>NUCLEOTIDE SEQUENCE</scope>
</reference>
<keyword evidence="1" id="KW-1133">Transmembrane helix</keyword>
<dbReference type="Pfam" id="PF09793">
    <property type="entry name" value="AD"/>
    <property type="match status" value="1"/>
</dbReference>
<dbReference type="InterPro" id="IPR019181">
    <property type="entry name" value="LSM12_ABD"/>
</dbReference>
<feature type="transmembrane region" description="Helical" evidence="1">
    <location>
        <begin position="161"/>
        <end position="180"/>
    </location>
</feature>
<evidence type="ECO:0000313" key="3">
    <source>
        <dbReference type="EMBL" id="CAD7635115.1"/>
    </source>
</evidence>
<accession>A0A7R9Q775</accession>
<dbReference type="OrthoDB" id="1057137at2759"/>
<name>A0A7R9Q775_9ACAR</name>
<evidence type="ECO:0000313" key="4">
    <source>
        <dbReference type="Proteomes" id="UP000759131"/>
    </source>
</evidence>
<dbReference type="PROSITE" id="PS52001">
    <property type="entry name" value="AD"/>
    <property type="match status" value="1"/>
</dbReference>
<proteinExistence type="predicted"/>
<gene>
    <name evidence="3" type="ORF">OSB1V03_LOCUS15507</name>
</gene>
<dbReference type="Pfam" id="PF21166">
    <property type="entry name" value="LSM12_LSM"/>
    <property type="match status" value="1"/>
</dbReference>
<dbReference type="EMBL" id="OC870619">
    <property type="protein sequence ID" value="CAD7635115.1"/>
    <property type="molecule type" value="Genomic_DNA"/>
</dbReference>
<feature type="domain" description="AD" evidence="2">
    <location>
        <begin position="140"/>
        <end position="237"/>
    </location>
</feature>
<dbReference type="PANTHER" id="PTHR13542">
    <property type="entry name" value="LSM12 HOMOLOG"/>
    <property type="match status" value="1"/>
</dbReference>
<organism evidence="3">
    <name type="scientific">Medioppia subpectinata</name>
    <dbReference type="NCBI Taxonomy" id="1979941"/>
    <lineage>
        <taxon>Eukaryota</taxon>
        <taxon>Metazoa</taxon>
        <taxon>Ecdysozoa</taxon>
        <taxon>Arthropoda</taxon>
        <taxon>Chelicerata</taxon>
        <taxon>Arachnida</taxon>
        <taxon>Acari</taxon>
        <taxon>Acariformes</taxon>
        <taxon>Sarcoptiformes</taxon>
        <taxon>Oribatida</taxon>
        <taxon>Brachypylina</taxon>
        <taxon>Oppioidea</taxon>
        <taxon>Oppiidae</taxon>
        <taxon>Medioppia</taxon>
    </lineage>
</organism>
<keyword evidence="4" id="KW-1185">Reference proteome</keyword>
<evidence type="ECO:0000259" key="2">
    <source>
        <dbReference type="PROSITE" id="PS52001"/>
    </source>
</evidence>
<dbReference type="AlphaFoldDB" id="A0A7R9Q775"/>
<keyword evidence="1" id="KW-0472">Membrane</keyword>
<dbReference type="Proteomes" id="UP000759131">
    <property type="component" value="Unassembled WGS sequence"/>
</dbReference>
<keyword evidence="1" id="KW-0812">Transmembrane</keyword>
<dbReference type="InterPro" id="IPR048478">
    <property type="entry name" value="LSM12_LSM"/>
</dbReference>
<sequence>MLKRTGSDGNGRQSDIAFLNLNYVTDVRIDRYNLMPSFRLSSTVMETRKLMPTDDNKENMFTVGSVVSCLYPSATPAVTDWISGEVMAFDYTRRILMLKRAGSDGNGRHSDIAFLNLNYVTDVRIDLLVSGQVVANNALPLIKIKSLDDRYNLMVRQRKELIAAVGAGITNTGVLMYAFLEKINGNIVHLDKKVIVVDNSVRIAPPYSVNDCVDINCNLPALTEGLKYVRRLVTRFW</sequence>
<feature type="non-terminal residue" evidence="3">
    <location>
        <position position="237"/>
    </location>
</feature>